<dbReference type="EMBL" id="KZ805327">
    <property type="protein sequence ID" value="PVI03775.1"/>
    <property type="molecule type" value="Genomic_DNA"/>
</dbReference>
<reference evidence="2 3" key="1">
    <citation type="journal article" date="2018" name="Sci. Rep.">
        <title>Comparative genomics provides insights into the lifestyle and reveals functional heterogeneity of dark septate endophytic fungi.</title>
        <authorList>
            <person name="Knapp D.G."/>
            <person name="Nemeth J.B."/>
            <person name="Barry K."/>
            <person name="Hainaut M."/>
            <person name="Henrissat B."/>
            <person name="Johnson J."/>
            <person name="Kuo A."/>
            <person name="Lim J.H.P."/>
            <person name="Lipzen A."/>
            <person name="Nolan M."/>
            <person name="Ohm R.A."/>
            <person name="Tamas L."/>
            <person name="Grigoriev I.V."/>
            <person name="Spatafora J.W."/>
            <person name="Nagy L.G."/>
            <person name="Kovacs G.M."/>
        </authorList>
    </citation>
    <scope>NUCLEOTIDE SEQUENCE [LARGE SCALE GENOMIC DNA]</scope>
    <source>
        <strain evidence="2 3">DSE2036</strain>
    </source>
</reference>
<feature type="domain" description="2EXR" evidence="1">
    <location>
        <begin position="3"/>
        <end position="70"/>
    </location>
</feature>
<evidence type="ECO:0000313" key="2">
    <source>
        <dbReference type="EMBL" id="PVI03775.1"/>
    </source>
</evidence>
<dbReference type="AlphaFoldDB" id="A0A2V1E2V6"/>
<accession>A0A2V1E2V6</accession>
<dbReference type="Proteomes" id="UP000244855">
    <property type="component" value="Unassembled WGS sequence"/>
</dbReference>
<dbReference type="InterPro" id="IPR045518">
    <property type="entry name" value="2EXR"/>
</dbReference>
<dbReference type="Pfam" id="PF20150">
    <property type="entry name" value="2EXR"/>
    <property type="match status" value="1"/>
</dbReference>
<gene>
    <name evidence="2" type="ORF">DM02DRAFT_217764</name>
</gene>
<organism evidence="2 3">
    <name type="scientific">Periconia macrospinosa</name>
    <dbReference type="NCBI Taxonomy" id="97972"/>
    <lineage>
        <taxon>Eukaryota</taxon>
        <taxon>Fungi</taxon>
        <taxon>Dikarya</taxon>
        <taxon>Ascomycota</taxon>
        <taxon>Pezizomycotina</taxon>
        <taxon>Dothideomycetes</taxon>
        <taxon>Pleosporomycetidae</taxon>
        <taxon>Pleosporales</taxon>
        <taxon>Massarineae</taxon>
        <taxon>Periconiaceae</taxon>
        <taxon>Periconia</taxon>
    </lineage>
</organism>
<protein>
    <recommendedName>
        <fullName evidence="1">2EXR domain-containing protein</fullName>
    </recommendedName>
</protein>
<keyword evidence="3" id="KW-1185">Reference proteome</keyword>
<sequence>MASFMSLPPEIRTEIYDLCLFPQHDYVAIHYCTKPRDLVSTTFKSPIFRLSAQIRTEALIRLFKTKAFEFSDLASMLRLLNWAGDYADMIKEVKIYVFKEITDETVVEQLRERLATMKGLKTITLLRSKTPNGMPSTIWYNMMRTVRVTEKAETQGVRINSVRVGQ</sequence>
<evidence type="ECO:0000313" key="3">
    <source>
        <dbReference type="Proteomes" id="UP000244855"/>
    </source>
</evidence>
<dbReference type="OrthoDB" id="62952at2759"/>
<proteinExistence type="predicted"/>
<name>A0A2V1E2V6_9PLEO</name>
<evidence type="ECO:0000259" key="1">
    <source>
        <dbReference type="Pfam" id="PF20150"/>
    </source>
</evidence>